<dbReference type="PANTHER" id="PTHR48081:SF30">
    <property type="entry name" value="ACETYL-HYDROLASE LIPR-RELATED"/>
    <property type="match status" value="1"/>
</dbReference>
<name>A0AB39ML23_9ACTN</name>
<dbReference type="Pfam" id="PF07859">
    <property type="entry name" value="Abhydrolase_3"/>
    <property type="match status" value="1"/>
</dbReference>
<dbReference type="GO" id="GO:0004806">
    <property type="term" value="F:triacylglycerol lipase activity"/>
    <property type="evidence" value="ECO:0007669"/>
    <property type="project" value="TreeGrafter"/>
</dbReference>
<dbReference type="InterPro" id="IPR029058">
    <property type="entry name" value="AB_hydrolase_fold"/>
</dbReference>
<dbReference type="RefSeq" id="WP_369191905.1">
    <property type="nucleotide sequence ID" value="NZ_CP163431.1"/>
</dbReference>
<evidence type="ECO:0000256" key="1">
    <source>
        <dbReference type="ARBA" id="ARBA00010515"/>
    </source>
</evidence>
<dbReference type="InterPro" id="IPR013094">
    <property type="entry name" value="AB_hydrolase_3"/>
</dbReference>
<feature type="domain" description="Alpha/beta hydrolase fold-3" evidence="3">
    <location>
        <begin position="70"/>
        <end position="271"/>
    </location>
</feature>
<organism evidence="4">
    <name type="scientific">Streptomyces sp. R08</name>
    <dbReference type="NCBI Taxonomy" id="3238624"/>
    <lineage>
        <taxon>Bacteria</taxon>
        <taxon>Bacillati</taxon>
        <taxon>Actinomycetota</taxon>
        <taxon>Actinomycetes</taxon>
        <taxon>Kitasatosporales</taxon>
        <taxon>Streptomycetaceae</taxon>
        <taxon>Streptomyces</taxon>
    </lineage>
</organism>
<keyword evidence="2 4" id="KW-0378">Hydrolase</keyword>
<dbReference type="AlphaFoldDB" id="A0AB39ML23"/>
<dbReference type="SUPFAM" id="SSF53474">
    <property type="entry name" value="alpha/beta-Hydrolases"/>
    <property type="match status" value="1"/>
</dbReference>
<sequence length="316" mass="32549">MSRQQRQALDEMLRHGPLDLGGDVAQQRALFHDMMTSIPLPPDVSTTEGELGGVPVVTVETPENGPATVLLYLHGGAYAIGSAADAAGLAAEVSRRTGARAVCVDYRLAPEHPFPAAVDDALAVYRALLDDGISSSDIAFVGESAGGGLVAAALVAVKDAGLPQPASAAVFSPWADLSVSGDSAVSKAAVDASLTPEGLRIRARDYLRDTDPTTPHASPVFADLTGVAPLFIQVGSYEILLDDAVRLAARAAAHDVHVELQVWPEVPHVFQAFAAILDEGAAALDAAGAFIRARWNEGADTDADASGEAVSAGLTS</sequence>
<gene>
    <name evidence="4" type="ORF">AB5J58_45865</name>
</gene>
<reference evidence="4" key="1">
    <citation type="submission" date="2024-07" db="EMBL/GenBank/DDBJ databases">
        <authorList>
            <person name="Yu S.T."/>
        </authorList>
    </citation>
    <scope>NUCLEOTIDE SEQUENCE</scope>
    <source>
        <strain evidence="4">R08</strain>
    </source>
</reference>
<dbReference type="Gene3D" id="3.40.50.1820">
    <property type="entry name" value="alpha/beta hydrolase"/>
    <property type="match status" value="1"/>
</dbReference>
<dbReference type="InterPro" id="IPR050300">
    <property type="entry name" value="GDXG_lipolytic_enzyme"/>
</dbReference>
<protein>
    <submittedName>
        <fullName evidence="4">Alpha/beta hydrolase</fullName>
    </submittedName>
</protein>
<evidence type="ECO:0000313" key="4">
    <source>
        <dbReference type="EMBL" id="XDQ07075.1"/>
    </source>
</evidence>
<evidence type="ECO:0000259" key="3">
    <source>
        <dbReference type="Pfam" id="PF07859"/>
    </source>
</evidence>
<proteinExistence type="inferred from homology"/>
<dbReference type="EMBL" id="CP163431">
    <property type="protein sequence ID" value="XDQ07075.1"/>
    <property type="molecule type" value="Genomic_DNA"/>
</dbReference>
<comment type="similarity">
    <text evidence="1">Belongs to the 'GDXG' lipolytic enzyme family.</text>
</comment>
<dbReference type="PANTHER" id="PTHR48081">
    <property type="entry name" value="AB HYDROLASE SUPERFAMILY PROTEIN C4A8.06C"/>
    <property type="match status" value="1"/>
</dbReference>
<accession>A0AB39ML23</accession>
<evidence type="ECO:0000256" key="2">
    <source>
        <dbReference type="ARBA" id="ARBA00022801"/>
    </source>
</evidence>